<accession>X0XFZ2</accession>
<dbReference type="AlphaFoldDB" id="X0XFZ2"/>
<dbReference type="EMBL" id="BARS01057555">
    <property type="protein sequence ID" value="GAG42104.1"/>
    <property type="molecule type" value="Genomic_DNA"/>
</dbReference>
<feature type="non-terminal residue" evidence="1">
    <location>
        <position position="135"/>
    </location>
</feature>
<comment type="caution">
    <text evidence="1">The sequence shown here is derived from an EMBL/GenBank/DDBJ whole genome shotgun (WGS) entry which is preliminary data.</text>
</comment>
<name>X0XFZ2_9ZZZZ</name>
<protein>
    <submittedName>
        <fullName evidence="1">Uncharacterized protein</fullName>
    </submittedName>
</protein>
<sequence length="135" mass="15266">SFNLALEAWSGPMLPLDQLDDNMFSYVIDFEEWFADQTSKWFNPTPSQLETMTDVERFFKDLADQFKELFQHLIDTFNHKPAPTVEAFLNDLANKNAELQMARAKEGVIAGLTKSAAKSVITTDNIGIASIFQTI</sequence>
<organism evidence="1">
    <name type="scientific">marine sediment metagenome</name>
    <dbReference type="NCBI Taxonomy" id="412755"/>
    <lineage>
        <taxon>unclassified sequences</taxon>
        <taxon>metagenomes</taxon>
        <taxon>ecological metagenomes</taxon>
    </lineage>
</organism>
<proteinExistence type="predicted"/>
<evidence type="ECO:0000313" key="1">
    <source>
        <dbReference type="EMBL" id="GAG42104.1"/>
    </source>
</evidence>
<reference evidence="1" key="1">
    <citation type="journal article" date="2014" name="Front. Microbiol.">
        <title>High frequency of phylogenetically diverse reductive dehalogenase-homologous genes in deep subseafloor sedimentary metagenomes.</title>
        <authorList>
            <person name="Kawai M."/>
            <person name="Futagami T."/>
            <person name="Toyoda A."/>
            <person name="Takaki Y."/>
            <person name="Nishi S."/>
            <person name="Hori S."/>
            <person name="Arai W."/>
            <person name="Tsubouchi T."/>
            <person name="Morono Y."/>
            <person name="Uchiyama I."/>
            <person name="Ito T."/>
            <person name="Fujiyama A."/>
            <person name="Inagaki F."/>
            <person name="Takami H."/>
        </authorList>
    </citation>
    <scope>NUCLEOTIDE SEQUENCE</scope>
    <source>
        <strain evidence="1">Expedition CK06-06</strain>
    </source>
</reference>
<gene>
    <name evidence="1" type="ORF">S01H1_84344</name>
</gene>
<feature type="non-terminal residue" evidence="1">
    <location>
        <position position="1"/>
    </location>
</feature>